<proteinExistence type="predicted"/>
<dbReference type="AlphaFoldDB" id="A0A916Y7M7"/>
<keyword evidence="2" id="KW-1185">Reference proteome</keyword>
<reference evidence="1" key="2">
    <citation type="submission" date="2020-09" db="EMBL/GenBank/DDBJ databases">
        <authorList>
            <person name="Sun Q."/>
            <person name="Zhou Y."/>
        </authorList>
    </citation>
    <scope>NUCLEOTIDE SEQUENCE</scope>
    <source>
        <strain evidence="1">CGMCC 1.15152</strain>
    </source>
</reference>
<comment type="caution">
    <text evidence="1">The sequence shown here is derived from an EMBL/GenBank/DDBJ whole genome shotgun (WGS) entry which is preliminary data.</text>
</comment>
<gene>
    <name evidence="1" type="ORF">GCM10010915_12110</name>
</gene>
<evidence type="ECO:0000313" key="1">
    <source>
        <dbReference type="EMBL" id="GGD33311.1"/>
    </source>
</evidence>
<dbReference type="Proteomes" id="UP000633205">
    <property type="component" value="Unassembled WGS sequence"/>
</dbReference>
<accession>A0A916Y7M7</accession>
<dbReference type="RefSeq" id="WP_188711381.1">
    <property type="nucleotide sequence ID" value="NZ_BMHO01000001.1"/>
</dbReference>
<dbReference type="EMBL" id="BMHO01000001">
    <property type="protein sequence ID" value="GGD33311.1"/>
    <property type="molecule type" value="Genomic_DNA"/>
</dbReference>
<sequence>MSLPTQQRLNQHLVRWDSEIKEFDAAITAYGARKADLEYRRAVVMETAKADNEKLSQAAAERRADADSEAHQLHREFRAAESSVEAKKARLRWCGAVADALRSEVATERAERQLYADHGGDA</sequence>
<organism evidence="1 2">
    <name type="scientific">Microbacterium faecale</name>
    <dbReference type="NCBI Taxonomy" id="1804630"/>
    <lineage>
        <taxon>Bacteria</taxon>
        <taxon>Bacillati</taxon>
        <taxon>Actinomycetota</taxon>
        <taxon>Actinomycetes</taxon>
        <taxon>Micrococcales</taxon>
        <taxon>Microbacteriaceae</taxon>
        <taxon>Microbacterium</taxon>
    </lineage>
</organism>
<evidence type="ECO:0000313" key="2">
    <source>
        <dbReference type="Proteomes" id="UP000633205"/>
    </source>
</evidence>
<reference evidence="1" key="1">
    <citation type="journal article" date="2014" name="Int. J. Syst. Evol. Microbiol.">
        <title>Complete genome sequence of Corynebacterium casei LMG S-19264T (=DSM 44701T), isolated from a smear-ripened cheese.</title>
        <authorList>
            <consortium name="US DOE Joint Genome Institute (JGI-PGF)"/>
            <person name="Walter F."/>
            <person name="Albersmeier A."/>
            <person name="Kalinowski J."/>
            <person name="Ruckert C."/>
        </authorList>
    </citation>
    <scope>NUCLEOTIDE SEQUENCE</scope>
    <source>
        <strain evidence="1">CGMCC 1.15152</strain>
    </source>
</reference>
<name>A0A916Y7M7_9MICO</name>
<protein>
    <submittedName>
        <fullName evidence="1">Uncharacterized protein</fullName>
    </submittedName>
</protein>